<gene>
    <name evidence="7" type="ORF">GJE22_03575</name>
</gene>
<feature type="transmembrane region" description="Helical" evidence="6">
    <location>
        <begin position="405"/>
        <end position="426"/>
    </location>
</feature>
<protein>
    <recommendedName>
        <fullName evidence="9">Polysaccharide biosynthesis protein C-terminal domain-containing protein</fullName>
    </recommendedName>
</protein>
<dbReference type="GO" id="GO:0005886">
    <property type="term" value="C:plasma membrane"/>
    <property type="evidence" value="ECO:0007669"/>
    <property type="project" value="UniProtKB-SubCell"/>
</dbReference>
<keyword evidence="8" id="KW-1185">Reference proteome</keyword>
<dbReference type="AlphaFoldDB" id="A0A7K0G7B6"/>
<name>A0A7K0G7B6_9ACTN</name>
<feature type="transmembrane region" description="Helical" evidence="6">
    <location>
        <begin position="438"/>
        <end position="459"/>
    </location>
</feature>
<feature type="transmembrane region" description="Helical" evidence="6">
    <location>
        <begin position="342"/>
        <end position="367"/>
    </location>
</feature>
<organism evidence="7 8">
    <name type="scientific">Enorma shizhengliae</name>
    <dbReference type="NCBI Taxonomy" id="2606615"/>
    <lineage>
        <taxon>Bacteria</taxon>
        <taxon>Bacillati</taxon>
        <taxon>Actinomycetota</taxon>
        <taxon>Coriobacteriia</taxon>
        <taxon>Coriobacteriales</taxon>
        <taxon>Coriobacteriaceae</taxon>
        <taxon>Enorma</taxon>
    </lineage>
</organism>
<evidence type="ECO:0000256" key="3">
    <source>
        <dbReference type="ARBA" id="ARBA00022692"/>
    </source>
</evidence>
<dbReference type="Pfam" id="PF01943">
    <property type="entry name" value="Polysacc_synt"/>
    <property type="match status" value="1"/>
</dbReference>
<sequence>MLILSNSQLGLGAVLSYATSIVSLLLGLFYTPWMIDVIGADDYGLYTLAVSVINMFLIDLGLNTAISRFLSKCYAEGDIDKANAYLSSAYVMFSLLAAAVSIALIVVFVFIDEIYTGLTAEQLNTFKPLYVVVAMYSVISLPFMSQTSILVANEQFVAFKLCALLQKFFVTALTIVCLLMGQGVFSIVAATAVGNLVFILIRSIIIRKSAQVNVKLRKANFVMIRELLGFSGWVAISDMGARSLWAVTPTILGIFSNSFAIALFGLASQLEGYVYTVADAISGLLMPSVTRALHSERSGEKLSALMIKVGRIQLFVIGIIEVCFFCFGSEFIHLWLGDGYDDLWLCTLLVIAPHIILLPQTAGSVALTAGNHVKSKASIVLIEAVLSLILCVFLCRPFGALGACVSVGAAFAFNALATNVLFVRKLDVNVSKYYRDTFLPWFAASVPTVILGSILPHVISASGWLGLIACGIITVFFYAVFWWVFVSNEYERNLAFSFFGKNK</sequence>
<feature type="transmembrane region" description="Helical" evidence="6">
    <location>
        <begin position="314"/>
        <end position="336"/>
    </location>
</feature>
<dbReference type="PANTHER" id="PTHR30250:SF26">
    <property type="entry name" value="PSMA PROTEIN"/>
    <property type="match status" value="1"/>
</dbReference>
<proteinExistence type="predicted"/>
<evidence type="ECO:0008006" key="9">
    <source>
        <dbReference type="Google" id="ProtNLM"/>
    </source>
</evidence>
<dbReference type="RefSeq" id="WP_144687839.1">
    <property type="nucleotide sequence ID" value="NZ_VLLQ01000002.1"/>
</dbReference>
<evidence type="ECO:0000313" key="7">
    <source>
        <dbReference type="EMBL" id="MRX79688.1"/>
    </source>
</evidence>
<dbReference type="Proteomes" id="UP000470010">
    <property type="component" value="Unassembled WGS sequence"/>
</dbReference>
<keyword evidence="3 6" id="KW-0812">Transmembrane</keyword>
<evidence type="ECO:0000313" key="8">
    <source>
        <dbReference type="Proteomes" id="UP000470010"/>
    </source>
</evidence>
<evidence type="ECO:0000256" key="2">
    <source>
        <dbReference type="ARBA" id="ARBA00022475"/>
    </source>
</evidence>
<feature type="transmembrane region" description="Helical" evidence="6">
    <location>
        <begin position="164"/>
        <end position="181"/>
    </location>
</feature>
<evidence type="ECO:0000256" key="5">
    <source>
        <dbReference type="ARBA" id="ARBA00023136"/>
    </source>
</evidence>
<reference evidence="8" key="1">
    <citation type="submission" date="2019-08" db="EMBL/GenBank/DDBJ databases">
        <title>Arthrobacter sp. nov., isolated from plateau pika and Tibetan wild ass.</title>
        <authorList>
            <person name="Ge Y."/>
        </authorList>
    </citation>
    <scope>NUCLEOTIDE SEQUENCE [LARGE SCALE GENOMIC DNA]</scope>
    <source>
        <strain evidence="8">HF-1365</strain>
    </source>
</reference>
<comment type="subcellular location">
    <subcellularLocation>
        <location evidence="1">Cell membrane</location>
        <topology evidence="1">Multi-pass membrane protein</topology>
    </subcellularLocation>
</comment>
<dbReference type="EMBL" id="VTFZ01000002">
    <property type="protein sequence ID" value="MRX79688.1"/>
    <property type="molecule type" value="Genomic_DNA"/>
</dbReference>
<dbReference type="InterPro" id="IPR050833">
    <property type="entry name" value="Poly_Biosynth_Transport"/>
</dbReference>
<feature type="transmembrane region" description="Helical" evidence="6">
    <location>
        <begin position="244"/>
        <end position="267"/>
    </location>
</feature>
<feature type="transmembrane region" description="Helical" evidence="6">
    <location>
        <begin position="131"/>
        <end position="152"/>
    </location>
</feature>
<accession>A0A7K0G7B6</accession>
<keyword evidence="5 6" id="KW-0472">Membrane</keyword>
<evidence type="ECO:0000256" key="6">
    <source>
        <dbReference type="SAM" id="Phobius"/>
    </source>
</evidence>
<keyword evidence="4 6" id="KW-1133">Transmembrane helix</keyword>
<evidence type="ECO:0000256" key="4">
    <source>
        <dbReference type="ARBA" id="ARBA00022989"/>
    </source>
</evidence>
<dbReference type="PANTHER" id="PTHR30250">
    <property type="entry name" value="PST FAMILY PREDICTED COLANIC ACID TRANSPORTER"/>
    <property type="match status" value="1"/>
</dbReference>
<comment type="caution">
    <text evidence="7">The sequence shown here is derived from an EMBL/GenBank/DDBJ whole genome shotgun (WGS) entry which is preliminary data.</text>
</comment>
<feature type="transmembrane region" description="Helical" evidence="6">
    <location>
        <begin position="465"/>
        <end position="486"/>
    </location>
</feature>
<feature type="transmembrane region" description="Helical" evidence="6">
    <location>
        <begin position="9"/>
        <end position="31"/>
    </location>
</feature>
<feature type="transmembrane region" description="Helical" evidence="6">
    <location>
        <begin position="43"/>
        <end position="62"/>
    </location>
</feature>
<feature type="transmembrane region" description="Helical" evidence="6">
    <location>
        <begin position="187"/>
        <end position="205"/>
    </location>
</feature>
<evidence type="ECO:0000256" key="1">
    <source>
        <dbReference type="ARBA" id="ARBA00004651"/>
    </source>
</evidence>
<feature type="transmembrane region" description="Helical" evidence="6">
    <location>
        <begin position="89"/>
        <end position="111"/>
    </location>
</feature>
<feature type="transmembrane region" description="Helical" evidence="6">
    <location>
        <begin position="379"/>
        <end position="399"/>
    </location>
</feature>
<keyword evidence="2" id="KW-1003">Cell membrane</keyword>
<dbReference type="InterPro" id="IPR002797">
    <property type="entry name" value="Polysacc_synth"/>
</dbReference>